<evidence type="ECO:0000313" key="3">
    <source>
        <dbReference type="Proteomes" id="UP001642484"/>
    </source>
</evidence>
<protein>
    <submittedName>
        <fullName evidence="1">Uncharacterized protein</fullName>
    </submittedName>
</protein>
<dbReference type="Proteomes" id="UP001642484">
    <property type="component" value="Unassembled WGS sequence"/>
</dbReference>
<accession>A0ABP0KC09</accession>
<sequence>MVRVFNLSGEEVMNRTEVLSVEELSREVAAAMGAHCRLMLHDGSPLTDGAVSVEEVTAVVSSTSVWLETWLKFFGLVQEDGTPFSETFSREDLEMMALKLGHAALQRSLNSFGYQQFVTWPFDCPAPETFEKGSMALPFTAEILPAGTCLRFSCAPGPRGPEGIRTLSKAMTVLDVMRLTLNNGIKSSDPEAARLLASPEAKKVGATDLNRKGKVMELEPPDIHFLFFWEFGSLDDWFW</sequence>
<proteinExistence type="predicted"/>
<organism evidence="1 3">
    <name type="scientific">Durusdinium trenchii</name>
    <dbReference type="NCBI Taxonomy" id="1381693"/>
    <lineage>
        <taxon>Eukaryota</taxon>
        <taxon>Sar</taxon>
        <taxon>Alveolata</taxon>
        <taxon>Dinophyceae</taxon>
        <taxon>Suessiales</taxon>
        <taxon>Symbiodiniaceae</taxon>
        <taxon>Durusdinium</taxon>
    </lineage>
</organism>
<comment type="caution">
    <text evidence="1">The sequence shown here is derived from an EMBL/GenBank/DDBJ whole genome shotgun (WGS) entry which is preliminary data.</text>
</comment>
<evidence type="ECO:0000313" key="1">
    <source>
        <dbReference type="EMBL" id="CAK9023763.1"/>
    </source>
</evidence>
<gene>
    <name evidence="1" type="ORF">CCMP2556_LOCUS15346</name>
    <name evidence="2" type="ORF">CCMP2556_LOCUS15347</name>
</gene>
<name>A0ABP0KC09_9DINO</name>
<keyword evidence="3" id="KW-1185">Reference proteome</keyword>
<dbReference type="EMBL" id="CAXAMN010008016">
    <property type="protein sequence ID" value="CAK9023765.1"/>
    <property type="molecule type" value="Genomic_DNA"/>
</dbReference>
<reference evidence="1 3" key="1">
    <citation type="submission" date="2024-02" db="EMBL/GenBank/DDBJ databases">
        <authorList>
            <person name="Chen Y."/>
            <person name="Shah S."/>
            <person name="Dougan E. K."/>
            <person name="Thang M."/>
            <person name="Chan C."/>
        </authorList>
    </citation>
    <scope>NUCLEOTIDE SEQUENCE [LARGE SCALE GENOMIC DNA]</scope>
</reference>
<evidence type="ECO:0000313" key="2">
    <source>
        <dbReference type="EMBL" id="CAK9023765.1"/>
    </source>
</evidence>
<dbReference type="EMBL" id="CAXAMN010008015">
    <property type="protein sequence ID" value="CAK9023763.1"/>
    <property type="molecule type" value="Genomic_DNA"/>
</dbReference>